<proteinExistence type="predicted"/>
<evidence type="ECO:0000256" key="3">
    <source>
        <dbReference type="ARBA" id="ARBA00023004"/>
    </source>
</evidence>
<name>A0ABN2YW34_9ACTN</name>
<dbReference type="PANTHER" id="PTHR13096">
    <property type="entry name" value="MINA53 MYC INDUCED NUCLEAR ANTIGEN"/>
    <property type="match status" value="1"/>
</dbReference>
<dbReference type="InterPro" id="IPR039994">
    <property type="entry name" value="NO66-like"/>
</dbReference>
<keyword evidence="6" id="KW-1185">Reference proteome</keyword>
<reference evidence="5 6" key="1">
    <citation type="journal article" date="2019" name="Int. J. Syst. Evol. Microbiol.">
        <title>The Global Catalogue of Microorganisms (GCM) 10K type strain sequencing project: providing services to taxonomists for standard genome sequencing and annotation.</title>
        <authorList>
            <consortium name="The Broad Institute Genomics Platform"/>
            <consortium name="The Broad Institute Genome Sequencing Center for Infectious Disease"/>
            <person name="Wu L."/>
            <person name="Ma J."/>
        </authorList>
    </citation>
    <scope>NUCLEOTIDE SEQUENCE [LARGE SCALE GENOMIC DNA]</scope>
    <source>
        <strain evidence="5 6">JCM 16021</strain>
    </source>
</reference>
<dbReference type="Gene3D" id="2.60.120.650">
    <property type="entry name" value="Cupin"/>
    <property type="match status" value="1"/>
</dbReference>
<evidence type="ECO:0000313" key="6">
    <source>
        <dbReference type="Proteomes" id="UP001500575"/>
    </source>
</evidence>
<dbReference type="EMBL" id="BAAAQQ010000014">
    <property type="protein sequence ID" value="GAA2133319.1"/>
    <property type="molecule type" value="Genomic_DNA"/>
</dbReference>
<dbReference type="PANTHER" id="PTHR13096:SF9">
    <property type="entry name" value="BIFUNCTIONAL LYSINE-SPECIFIC DEMETHYLASE AND HISTIDYL-HYDROXYLASE"/>
    <property type="match status" value="1"/>
</dbReference>
<accession>A0ABN2YW34</accession>
<evidence type="ECO:0000256" key="1">
    <source>
        <dbReference type="ARBA" id="ARBA00001954"/>
    </source>
</evidence>
<comment type="caution">
    <text evidence="5">The sequence shown here is derived from an EMBL/GenBank/DDBJ whole genome shotgun (WGS) entry which is preliminary data.</text>
</comment>
<keyword evidence="3" id="KW-0408">Iron</keyword>
<organism evidence="5 6">
    <name type="scientific">Nocardioides bigeumensis</name>
    <dbReference type="NCBI Taxonomy" id="433657"/>
    <lineage>
        <taxon>Bacteria</taxon>
        <taxon>Bacillati</taxon>
        <taxon>Actinomycetota</taxon>
        <taxon>Actinomycetes</taxon>
        <taxon>Propionibacteriales</taxon>
        <taxon>Nocardioidaceae</taxon>
        <taxon>Nocardioides</taxon>
    </lineage>
</organism>
<dbReference type="RefSeq" id="WP_344305483.1">
    <property type="nucleotide sequence ID" value="NZ_BAAAQQ010000014.1"/>
</dbReference>
<feature type="domain" description="JmjC" evidence="4">
    <location>
        <begin position="104"/>
        <end position="191"/>
    </location>
</feature>
<evidence type="ECO:0000259" key="4">
    <source>
        <dbReference type="Pfam" id="PF08007"/>
    </source>
</evidence>
<dbReference type="Proteomes" id="UP001500575">
    <property type="component" value="Unassembled WGS sequence"/>
</dbReference>
<gene>
    <name evidence="5" type="ORF">GCM10009843_38540</name>
</gene>
<dbReference type="SUPFAM" id="SSF51197">
    <property type="entry name" value="Clavaminate synthase-like"/>
    <property type="match status" value="1"/>
</dbReference>
<evidence type="ECO:0000313" key="5">
    <source>
        <dbReference type="EMBL" id="GAA2133319.1"/>
    </source>
</evidence>
<keyword evidence="2" id="KW-0479">Metal-binding</keyword>
<dbReference type="Pfam" id="PF08007">
    <property type="entry name" value="JmjC_2"/>
    <property type="match status" value="1"/>
</dbReference>
<dbReference type="InterPro" id="IPR003347">
    <property type="entry name" value="JmjC_dom"/>
</dbReference>
<sequence length="356" mass="38998">MHLHRTDPALLVGKLSLDDVDRLLTETAIRTPAIRIAQDGSVLPESSYTRSATLAGRPLTGLVDARKVAALFDGGATVVLQGLHRYWPPLTELVADLEAELGHPCQANAYLTPPGSQGFAVHSDTHDVFVFQTYGTKLWEVHTAAGGLEKEEVQLEPGLSLYLPTGTPHSARAQDGASLHVTLGVNQLTWRGLLRRTVDRLVAEVPDEHLPAGWLDEPALLAEPLVDQLRSLADRLARLAPEAVVDAEAERFLTTRPTRQRGALHDVLGVRDLADHTILRRRPGKPCVVAAASAPDRIKLLLGDRVLEAPAWLRPALEDLRGRRELAPADLSMLDEQSRLVLCRRLVREGLLEIVR</sequence>
<evidence type="ECO:0000256" key="2">
    <source>
        <dbReference type="ARBA" id="ARBA00022723"/>
    </source>
</evidence>
<protein>
    <recommendedName>
        <fullName evidence="4">JmjC domain-containing protein</fullName>
    </recommendedName>
</protein>
<comment type="cofactor">
    <cofactor evidence="1">
        <name>Fe(2+)</name>
        <dbReference type="ChEBI" id="CHEBI:29033"/>
    </cofactor>
</comment>